<evidence type="ECO:0000259" key="3">
    <source>
        <dbReference type="PROSITE" id="PS51220"/>
    </source>
</evidence>
<dbReference type="SUPFAM" id="SSF53300">
    <property type="entry name" value="vWA-like"/>
    <property type="match status" value="2"/>
</dbReference>
<dbReference type="PROSITE" id="PS50234">
    <property type="entry name" value="VWFA"/>
    <property type="match status" value="2"/>
</dbReference>
<evidence type="ECO:0008006" key="6">
    <source>
        <dbReference type="Google" id="ProtNLM"/>
    </source>
</evidence>
<name>A0A6J8DIY0_MYTCO</name>
<evidence type="ECO:0000313" key="5">
    <source>
        <dbReference type="Proteomes" id="UP000507470"/>
    </source>
</evidence>
<proteinExistence type="predicted"/>
<dbReference type="InterPro" id="IPR036465">
    <property type="entry name" value="vWFA_dom_sf"/>
</dbReference>
<feature type="domain" description="NIDO" evidence="3">
    <location>
        <begin position="95"/>
        <end position="208"/>
    </location>
</feature>
<dbReference type="Pfam" id="PF06119">
    <property type="entry name" value="NIDO"/>
    <property type="match status" value="2"/>
</dbReference>
<dbReference type="InterPro" id="IPR051495">
    <property type="entry name" value="Epithelial_Barrier/Signaling"/>
</dbReference>
<dbReference type="Gene3D" id="3.40.50.410">
    <property type="entry name" value="von Willebrand factor, type A domain"/>
    <property type="match status" value="2"/>
</dbReference>
<dbReference type="EMBL" id="CACVKT020007413">
    <property type="protein sequence ID" value="CAC5407372.1"/>
    <property type="molecule type" value="Genomic_DNA"/>
</dbReference>
<dbReference type="PANTHER" id="PTHR13802:SF59">
    <property type="entry name" value="SUSHI DOMAIN-CONTAINING PROTEIN 2"/>
    <property type="match status" value="1"/>
</dbReference>
<dbReference type="AlphaFoldDB" id="A0A6J8DIY0"/>
<dbReference type="SMART" id="SM00327">
    <property type="entry name" value="VWA"/>
    <property type="match status" value="2"/>
</dbReference>
<feature type="domain" description="VWFA" evidence="2">
    <location>
        <begin position="228"/>
        <end position="398"/>
    </location>
</feature>
<dbReference type="GO" id="GO:0007160">
    <property type="term" value="P:cell-matrix adhesion"/>
    <property type="evidence" value="ECO:0007669"/>
    <property type="project" value="InterPro"/>
</dbReference>
<reference evidence="4 5" key="1">
    <citation type="submission" date="2020-06" db="EMBL/GenBank/DDBJ databases">
        <authorList>
            <person name="Li R."/>
            <person name="Bekaert M."/>
        </authorList>
    </citation>
    <scope>NUCLEOTIDE SEQUENCE [LARGE SCALE GENOMIC DNA]</scope>
    <source>
        <strain evidence="5">wild</strain>
    </source>
</reference>
<dbReference type="CDD" id="cd00198">
    <property type="entry name" value="vWFA"/>
    <property type="match status" value="1"/>
</dbReference>
<dbReference type="PANTHER" id="PTHR13802">
    <property type="entry name" value="MUCIN 4-RELATED"/>
    <property type="match status" value="1"/>
</dbReference>
<evidence type="ECO:0000259" key="2">
    <source>
        <dbReference type="PROSITE" id="PS50234"/>
    </source>
</evidence>
<gene>
    <name evidence="4" type="ORF">MCOR_40856</name>
</gene>
<accession>A0A6J8DIY0</accession>
<keyword evidence="1" id="KW-0732">Signal</keyword>
<dbReference type="Proteomes" id="UP000507470">
    <property type="component" value="Unassembled WGS sequence"/>
</dbReference>
<protein>
    <recommendedName>
        <fullName evidence="6">VWFA domain-containing protein</fullName>
    </recommendedName>
</protein>
<feature type="signal peptide" evidence="1">
    <location>
        <begin position="1"/>
        <end position="16"/>
    </location>
</feature>
<organism evidence="4 5">
    <name type="scientific">Mytilus coruscus</name>
    <name type="common">Sea mussel</name>
    <dbReference type="NCBI Taxonomy" id="42192"/>
    <lineage>
        <taxon>Eukaryota</taxon>
        <taxon>Metazoa</taxon>
        <taxon>Spiralia</taxon>
        <taxon>Lophotrochozoa</taxon>
        <taxon>Mollusca</taxon>
        <taxon>Bivalvia</taxon>
        <taxon>Autobranchia</taxon>
        <taxon>Pteriomorphia</taxon>
        <taxon>Mytilida</taxon>
        <taxon>Mytiloidea</taxon>
        <taxon>Mytilidae</taxon>
        <taxon>Mytilinae</taxon>
        <taxon>Mytilus</taxon>
    </lineage>
</organism>
<sequence length="587" mass="65584">MIPVICLLLISDTVFGNVPISDFFSFGQSAKDTMLHPNDDESSSVQTISVVFEFFSEHRKQLFVNTNGLISFRNAIRTFTPEPFPKIGARIVLAPFWADIDTRRCGSSCGIWYRESTELLDLSKATTEIRKYFPVMKHFNAKWTYIVTWYNVPFYGASASGFNKVGFNMGDDIHFYSVEGSRTSKIIDLPNLSNVGYPGKFVFRVDLRDIRPAPTPGDPGQCFLKAADIVFVVDVSLSIDISALKNLMSDVISKLPINDMECQIAIQSFSTSAKTELRFRDHKTKTEVLAHIVKMNTANGVSNLKDALSSTTQMFSFYDGPRSYAKRFVIIFTDGLMVASSQLKTQANHLLSFPNMMVATVGIGSSVKHDHLELISTDLNSILRPSANSIWKYLQSSLAVPGCLACEVDFGGEIRILLDNSRSIKQKLFKEGRQFTYTLIEELIYFNLPNLNLSVDIFSDEVTEGIPLQNISGMERKLGGLSLVEYTGNYVNQSLLSQHIKDIGMTSSSNSFIIFISNGVFLDSHLIEKLKHSANEQSIIVSVGLSEDTNWGNLEDLATYGYFVFSSEDAILLARHLKKEMKTMTCT</sequence>
<feature type="domain" description="VWFA" evidence="2">
    <location>
        <begin position="413"/>
        <end position="581"/>
    </location>
</feature>
<dbReference type="InterPro" id="IPR003886">
    <property type="entry name" value="NIDO_dom"/>
</dbReference>
<dbReference type="Pfam" id="PF00092">
    <property type="entry name" value="VWA"/>
    <property type="match status" value="2"/>
</dbReference>
<evidence type="ECO:0000313" key="4">
    <source>
        <dbReference type="EMBL" id="CAC5407372.1"/>
    </source>
</evidence>
<keyword evidence="5" id="KW-1185">Reference proteome</keyword>
<dbReference type="SMART" id="SM00539">
    <property type="entry name" value="NIDO"/>
    <property type="match status" value="1"/>
</dbReference>
<feature type="chain" id="PRO_5026733133" description="VWFA domain-containing protein" evidence="1">
    <location>
        <begin position="17"/>
        <end position="587"/>
    </location>
</feature>
<dbReference type="PROSITE" id="PS51220">
    <property type="entry name" value="NIDO"/>
    <property type="match status" value="1"/>
</dbReference>
<dbReference type="OrthoDB" id="9972657at2759"/>
<dbReference type="InterPro" id="IPR002035">
    <property type="entry name" value="VWF_A"/>
</dbReference>
<dbReference type="CDD" id="cd01450">
    <property type="entry name" value="vWFA_subfamily_ECM"/>
    <property type="match status" value="1"/>
</dbReference>
<evidence type="ECO:0000256" key="1">
    <source>
        <dbReference type="SAM" id="SignalP"/>
    </source>
</evidence>